<dbReference type="GO" id="GO:0005524">
    <property type="term" value="F:ATP binding"/>
    <property type="evidence" value="ECO:0007669"/>
    <property type="project" value="UniProtKB-KW"/>
</dbReference>
<dbReference type="SUPFAM" id="SSF56801">
    <property type="entry name" value="Acetyl-CoA synthetase-like"/>
    <property type="match status" value="1"/>
</dbReference>
<name>A0A9N9PQS5_9HELO</name>
<evidence type="ECO:0000256" key="4">
    <source>
        <dbReference type="ARBA" id="ARBA00022840"/>
    </source>
</evidence>
<gene>
    <name evidence="7" type="ORF">HYALB_00003106</name>
</gene>
<keyword evidence="2" id="KW-0436">Ligase</keyword>
<dbReference type="InterPro" id="IPR000873">
    <property type="entry name" value="AMP-dep_synth/lig_dom"/>
</dbReference>
<dbReference type="Gene3D" id="3.40.50.12780">
    <property type="entry name" value="N-terminal domain of ligase-like"/>
    <property type="match status" value="1"/>
</dbReference>
<sequence>METPVFRNVKVKDGLSIIPEDGIRTVKDLIRRSAAKFGSNPAFGSRTEIQAHFKDGPPDANGNKKQLIISELSPYKFISYIEYEKLVTAIGLGLVSLGLTPSQDKICMWAQTSASWLSTFHGAASQSIAIVTAYSNLGLSGLQHAIESTDSVAIFVDSSSIARLALTLDAVPALRLVVYKNDTRISGDAIQKFKQDFSHVKFIEFDELVSLGRSAAATPEPHSPSPDDICAIMYTSGSTGNPKGVPLRHKNIVAAVSGWNITWGGHFDSNDVVLAYLPLAHIMEFISEHGFLYWGVPMGYGTPRTLFDHSVQNCKGDLTELRPTYMIGVPAIWVSARKFIVASIGAYPPDKQTAFWDALREKQKAFEEGAVFPCEREAAFSGHTQEFISFSLAPITGCFGMTETCGTGAMMDPTQWHTGSLGGLSGCVEAKLIDYEEAGYHASSSPPEGELCIRGASVVDSYWRNEDETSKAFTEDGWPKTGDIGRFDEHGALWIIDRKKNLVKNPNGQYIALEKLEALYRSAPVVANVCIYAESTRVKPTAIIIPIEPVLNKLLQSSAGTESGLSETAEAQRLVLKQLQEKAREYDLPSLEVVEAVVLSPLKEWDVTNGMTTAVGKLKRRAILEYHQQSIDEVRK</sequence>
<dbReference type="EMBL" id="CAJVRM010000026">
    <property type="protein sequence ID" value="CAG8971638.1"/>
    <property type="molecule type" value="Genomic_DNA"/>
</dbReference>
<organism evidence="7 8">
    <name type="scientific">Hymenoscyphus albidus</name>
    <dbReference type="NCBI Taxonomy" id="595503"/>
    <lineage>
        <taxon>Eukaryota</taxon>
        <taxon>Fungi</taxon>
        <taxon>Dikarya</taxon>
        <taxon>Ascomycota</taxon>
        <taxon>Pezizomycotina</taxon>
        <taxon>Leotiomycetes</taxon>
        <taxon>Helotiales</taxon>
        <taxon>Helotiaceae</taxon>
        <taxon>Hymenoscyphus</taxon>
    </lineage>
</organism>
<dbReference type="GO" id="GO:0005886">
    <property type="term" value="C:plasma membrane"/>
    <property type="evidence" value="ECO:0007669"/>
    <property type="project" value="TreeGrafter"/>
</dbReference>
<dbReference type="PANTHER" id="PTHR43272">
    <property type="entry name" value="LONG-CHAIN-FATTY-ACID--COA LIGASE"/>
    <property type="match status" value="1"/>
</dbReference>
<keyword evidence="8" id="KW-1185">Reference proteome</keyword>
<dbReference type="GO" id="GO:0035336">
    <property type="term" value="P:long-chain fatty-acyl-CoA metabolic process"/>
    <property type="evidence" value="ECO:0007669"/>
    <property type="project" value="TreeGrafter"/>
</dbReference>
<feature type="domain" description="AMP-dependent synthetase/ligase" evidence="6">
    <location>
        <begin position="70"/>
        <end position="463"/>
    </location>
</feature>
<evidence type="ECO:0000256" key="5">
    <source>
        <dbReference type="ARBA" id="ARBA00036813"/>
    </source>
</evidence>
<dbReference type="InterPro" id="IPR042099">
    <property type="entry name" value="ANL_N_sf"/>
</dbReference>
<dbReference type="OrthoDB" id="1700726at2759"/>
<comment type="caution">
    <text evidence="7">The sequence shown here is derived from an EMBL/GenBank/DDBJ whole genome shotgun (WGS) entry which is preliminary data.</text>
</comment>
<protein>
    <recommendedName>
        <fullName evidence="6">AMP-dependent synthetase/ligase domain-containing protein</fullName>
    </recommendedName>
</protein>
<dbReference type="GO" id="GO:0004467">
    <property type="term" value="F:long-chain fatty acid-CoA ligase activity"/>
    <property type="evidence" value="ECO:0007669"/>
    <property type="project" value="UniProtKB-EC"/>
</dbReference>
<dbReference type="GO" id="GO:0005811">
    <property type="term" value="C:lipid droplet"/>
    <property type="evidence" value="ECO:0007669"/>
    <property type="project" value="TreeGrafter"/>
</dbReference>
<keyword evidence="3" id="KW-0547">Nucleotide-binding</keyword>
<dbReference type="PANTHER" id="PTHR43272:SF83">
    <property type="entry name" value="ACYL-COA SYNTHETASE LONG-CHAIN, ISOFORM J"/>
    <property type="match status" value="1"/>
</dbReference>
<dbReference type="Proteomes" id="UP000701801">
    <property type="component" value="Unassembled WGS sequence"/>
</dbReference>
<evidence type="ECO:0000313" key="8">
    <source>
        <dbReference type="Proteomes" id="UP000701801"/>
    </source>
</evidence>
<comment type="catalytic activity">
    <reaction evidence="5">
        <text>a long-chain fatty acid + ATP + CoA = a long-chain fatty acyl-CoA + AMP + diphosphate</text>
        <dbReference type="Rhea" id="RHEA:15421"/>
        <dbReference type="ChEBI" id="CHEBI:30616"/>
        <dbReference type="ChEBI" id="CHEBI:33019"/>
        <dbReference type="ChEBI" id="CHEBI:57287"/>
        <dbReference type="ChEBI" id="CHEBI:57560"/>
        <dbReference type="ChEBI" id="CHEBI:83139"/>
        <dbReference type="ChEBI" id="CHEBI:456215"/>
        <dbReference type="EC" id="6.2.1.3"/>
    </reaction>
</comment>
<evidence type="ECO:0000313" key="7">
    <source>
        <dbReference type="EMBL" id="CAG8971638.1"/>
    </source>
</evidence>
<dbReference type="PROSITE" id="PS00455">
    <property type="entry name" value="AMP_BINDING"/>
    <property type="match status" value="1"/>
</dbReference>
<evidence type="ECO:0000256" key="1">
    <source>
        <dbReference type="ARBA" id="ARBA00006432"/>
    </source>
</evidence>
<proteinExistence type="inferred from homology"/>
<dbReference type="Pfam" id="PF00501">
    <property type="entry name" value="AMP-binding"/>
    <property type="match status" value="1"/>
</dbReference>
<dbReference type="AlphaFoldDB" id="A0A9N9PQS5"/>
<evidence type="ECO:0000256" key="2">
    <source>
        <dbReference type="ARBA" id="ARBA00022598"/>
    </source>
</evidence>
<keyword evidence="4" id="KW-0067">ATP-binding</keyword>
<dbReference type="InterPro" id="IPR020845">
    <property type="entry name" value="AMP-binding_CS"/>
</dbReference>
<accession>A0A9N9PQS5</accession>
<evidence type="ECO:0000259" key="6">
    <source>
        <dbReference type="Pfam" id="PF00501"/>
    </source>
</evidence>
<dbReference type="GO" id="GO:0005783">
    <property type="term" value="C:endoplasmic reticulum"/>
    <property type="evidence" value="ECO:0007669"/>
    <property type="project" value="TreeGrafter"/>
</dbReference>
<evidence type="ECO:0000256" key="3">
    <source>
        <dbReference type="ARBA" id="ARBA00022741"/>
    </source>
</evidence>
<comment type="similarity">
    <text evidence="1">Belongs to the ATP-dependent AMP-binding enzyme family.</text>
</comment>
<reference evidence="7" key="1">
    <citation type="submission" date="2021-07" db="EMBL/GenBank/DDBJ databases">
        <authorList>
            <person name="Durling M."/>
        </authorList>
    </citation>
    <scope>NUCLEOTIDE SEQUENCE</scope>
</reference>